<reference evidence="1 2" key="1">
    <citation type="journal article" date="2011" name="Science">
        <title>The Selaginella genome identifies genetic changes associated with the evolution of vascular plants.</title>
        <authorList>
            <person name="Banks J.A."/>
            <person name="Nishiyama T."/>
            <person name="Hasebe M."/>
            <person name="Bowman J.L."/>
            <person name="Gribskov M."/>
            <person name="dePamphilis C."/>
            <person name="Albert V.A."/>
            <person name="Aono N."/>
            <person name="Aoyama T."/>
            <person name="Ambrose B.A."/>
            <person name="Ashton N.W."/>
            <person name="Axtell M.J."/>
            <person name="Barker E."/>
            <person name="Barker M.S."/>
            <person name="Bennetzen J.L."/>
            <person name="Bonawitz N.D."/>
            <person name="Chapple C."/>
            <person name="Cheng C."/>
            <person name="Correa L.G."/>
            <person name="Dacre M."/>
            <person name="DeBarry J."/>
            <person name="Dreyer I."/>
            <person name="Elias M."/>
            <person name="Engstrom E.M."/>
            <person name="Estelle M."/>
            <person name="Feng L."/>
            <person name="Finet C."/>
            <person name="Floyd S.K."/>
            <person name="Frommer W.B."/>
            <person name="Fujita T."/>
            <person name="Gramzow L."/>
            <person name="Gutensohn M."/>
            <person name="Harholt J."/>
            <person name="Hattori M."/>
            <person name="Heyl A."/>
            <person name="Hirai T."/>
            <person name="Hiwatashi Y."/>
            <person name="Ishikawa M."/>
            <person name="Iwata M."/>
            <person name="Karol K.G."/>
            <person name="Koehler B."/>
            <person name="Kolukisaoglu U."/>
            <person name="Kubo M."/>
            <person name="Kurata T."/>
            <person name="Lalonde S."/>
            <person name="Li K."/>
            <person name="Li Y."/>
            <person name="Litt A."/>
            <person name="Lyons E."/>
            <person name="Manning G."/>
            <person name="Maruyama T."/>
            <person name="Michael T.P."/>
            <person name="Mikami K."/>
            <person name="Miyazaki S."/>
            <person name="Morinaga S."/>
            <person name="Murata T."/>
            <person name="Mueller-Roeber B."/>
            <person name="Nelson D.R."/>
            <person name="Obara M."/>
            <person name="Oguri Y."/>
            <person name="Olmstead R.G."/>
            <person name="Onodera N."/>
            <person name="Petersen B.L."/>
            <person name="Pils B."/>
            <person name="Prigge M."/>
            <person name="Rensing S.A."/>
            <person name="Riano-Pachon D.M."/>
            <person name="Roberts A.W."/>
            <person name="Sato Y."/>
            <person name="Scheller H.V."/>
            <person name="Schulz B."/>
            <person name="Schulz C."/>
            <person name="Shakirov E.V."/>
            <person name="Shibagaki N."/>
            <person name="Shinohara N."/>
            <person name="Shippen D.E."/>
            <person name="Soerensen I."/>
            <person name="Sotooka R."/>
            <person name="Sugimoto N."/>
            <person name="Sugita M."/>
            <person name="Sumikawa N."/>
            <person name="Tanurdzic M."/>
            <person name="Theissen G."/>
            <person name="Ulvskov P."/>
            <person name="Wakazuki S."/>
            <person name="Weng J.K."/>
            <person name="Willats W.W."/>
            <person name="Wipf D."/>
            <person name="Wolf P.G."/>
            <person name="Yang L."/>
            <person name="Zimmer A.D."/>
            <person name="Zhu Q."/>
            <person name="Mitros T."/>
            <person name="Hellsten U."/>
            <person name="Loque D."/>
            <person name="Otillar R."/>
            <person name="Salamov A."/>
            <person name="Schmutz J."/>
            <person name="Shapiro H."/>
            <person name="Lindquist E."/>
            <person name="Lucas S."/>
            <person name="Rokhsar D."/>
            <person name="Grigoriev I.V."/>
        </authorList>
    </citation>
    <scope>NUCLEOTIDE SEQUENCE [LARGE SCALE GENOMIC DNA]</scope>
</reference>
<dbReference type="EMBL" id="GL377640">
    <property type="protein sequence ID" value="EFJ12232.1"/>
    <property type="molecule type" value="Genomic_DNA"/>
</dbReference>
<accession>D8STN1</accession>
<evidence type="ECO:0000313" key="2">
    <source>
        <dbReference type="Proteomes" id="UP000001514"/>
    </source>
</evidence>
<proteinExistence type="predicted"/>
<dbReference type="AlphaFoldDB" id="D8STN1"/>
<protein>
    <submittedName>
        <fullName evidence="1">Uncharacterized protein</fullName>
    </submittedName>
</protein>
<sequence>MTSRNMVSETTFELFEVISPPCRTSLERYKLSIRRRRLRIRDKQQRSLSIAELRSQTPGRPHLGLAFSSGAPKLLPVQELQLAPGSLFVDLFALVVRMSKGPMLVAVSGNFIKRLSYHVMVVKRS</sequence>
<gene>
    <name evidence="1" type="ORF">SELMODRAFT_425604</name>
</gene>
<name>D8STN1_SELML</name>
<dbReference type="Proteomes" id="UP000001514">
    <property type="component" value="Unassembled WGS sequence"/>
</dbReference>
<keyword evidence="2" id="KW-1185">Reference proteome</keyword>
<dbReference type="InParanoid" id="D8STN1"/>
<dbReference type="Gramene" id="EFJ12232">
    <property type="protein sequence ID" value="EFJ12232"/>
    <property type="gene ID" value="SELMODRAFT_425604"/>
</dbReference>
<dbReference type="HOGENOM" id="CLU_1996564_0_0_1"/>
<evidence type="ECO:0000313" key="1">
    <source>
        <dbReference type="EMBL" id="EFJ12232.1"/>
    </source>
</evidence>
<organism evidence="2">
    <name type="scientific">Selaginella moellendorffii</name>
    <name type="common">Spikemoss</name>
    <dbReference type="NCBI Taxonomy" id="88036"/>
    <lineage>
        <taxon>Eukaryota</taxon>
        <taxon>Viridiplantae</taxon>
        <taxon>Streptophyta</taxon>
        <taxon>Embryophyta</taxon>
        <taxon>Tracheophyta</taxon>
        <taxon>Lycopodiopsida</taxon>
        <taxon>Selaginellales</taxon>
        <taxon>Selaginellaceae</taxon>
        <taxon>Selaginella</taxon>
    </lineage>
</organism>
<dbReference type="KEGG" id="smo:SELMODRAFT_425604"/>